<gene>
    <name evidence="2" type="ORF">CRYO30217_01635</name>
</gene>
<accession>A0A916JMT9</accession>
<reference evidence="2" key="1">
    <citation type="submission" date="2021-04" db="EMBL/GenBank/DDBJ databases">
        <authorList>
            <person name="Rodrigo-Torres L."/>
            <person name="Arahal R. D."/>
            <person name="Lucena T."/>
        </authorList>
    </citation>
    <scope>NUCLEOTIDE SEQUENCE</scope>
    <source>
        <strain evidence="2">AS29M-1</strain>
    </source>
</reference>
<dbReference type="RefSeq" id="WP_258541832.1">
    <property type="nucleotide sequence ID" value="NZ_OU015584.1"/>
</dbReference>
<evidence type="ECO:0000313" key="3">
    <source>
        <dbReference type="Proteomes" id="UP000683507"/>
    </source>
</evidence>
<evidence type="ECO:0008006" key="4">
    <source>
        <dbReference type="Google" id="ProtNLM"/>
    </source>
</evidence>
<sequence>MKRNIITLFIGIYFGYVLLSSEVISWYRIQEMFYFESFHMYGIIGSAIITGIASIWLIKRFQLKSAEGAKPEFKQKPLQPYANIIGGLLFGLGWALTGACPGPLYALLGNGYWIVGFIILFAILGAFLYERVKHKLPH</sequence>
<feature type="transmembrane region" description="Helical" evidence="1">
    <location>
        <begin position="7"/>
        <end position="27"/>
    </location>
</feature>
<keyword evidence="1" id="KW-0472">Membrane</keyword>
<keyword evidence="3" id="KW-1185">Reference proteome</keyword>
<feature type="transmembrane region" description="Helical" evidence="1">
    <location>
        <begin position="111"/>
        <end position="129"/>
    </location>
</feature>
<dbReference type="EMBL" id="OU015584">
    <property type="protein sequence ID" value="CAG5081448.1"/>
    <property type="molecule type" value="Genomic_DNA"/>
</dbReference>
<dbReference type="Proteomes" id="UP000683507">
    <property type="component" value="Chromosome"/>
</dbReference>
<protein>
    <recommendedName>
        <fullName evidence="4">YeeE/YedE family protein</fullName>
    </recommendedName>
</protein>
<feature type="transmembrane region" description="Helical" evidence="1">
    <location>
        <begin position="78"/>
        <end position="99"/>
    </location>
</feature>
<dbReference type="KEGG" id="ptan:CRYO30217_01635"/>
<keyword evidence="1" id="KW-1133">Transmembrane helix</keyword>
<dbReference type="Pfam" id="PF04143">
    <property type="entry name" value="Sulf_transp"/>
    <property type="match status" value="1"/>
</dbReference>
<dbReference type="AlphaFoldDB" id="A0A916JMT9"/>
<dbReference type="InterPro" id="IPR007272">
    <property type="entry name" value="Sulf_transp_TsuA/YedE"/>
</dbReference>
<keyword evidence="1" id="KW-0812">Transmembrane</keyword>
<evidence type="ECO:0000256" key="1">
    <source>
        <dbReference type="SAM" id="Phobius"/>
    </source>
</evidence>
<evidence type="ECO:0000313" key="2">
    <source>
        <dbReference type="EMBL" id="CAG5081448.1"/>
    </source>
</evidence>
<organism evidence="2 3">
    <name type="scientific">Parvicella tangerina</name>
    <dbReference type="NCBI Taxonomy" id="2829795"/>
    <lineage>
        <taxon>Bacteria</taxon>
        <taxon>Pseudomonadati</taxon>
        <taxon>Bacteroidota</taxon>
        <taxon>Flavobacteriia</taxon>
        <taxon>Flavobacteriales</taxon>
        <taxon>Parvicellaceae</taxon>
        <taxon>Parvicella</taxon>
    </lineage>
</organism>
<name>A0A916JMT9_9FLAO</name>
<feature type="transmembrane region" description="Helical" evidence="1">
    <location>
        <begin position="39"/>
        <end position="58"/>
    </location>
</feature>
<proteinExistence type="predicted"/>